<organism evidence="2 3">
    <name type="scientific">Cymbomonas tetramitiformis</name>
    <dbReference type="NCBI Taxonomy" id="36881"/>
    <lineage>
        <taxon>Eukaryota</taxon>
        <taxon>Viridiplantae</taxon>
        <taxon>Chlorophyta</taxon>
        <taxon>Pyramimonadophyceae</taxon>
        <taxon>Pyramimonadales</taxon>
        <taxon>Pyramimonadaceae</taxon>
        <taxon>Cymbomonas</taxon>
    </lineage>
</organism>
<reference evidence="2 3" key="1">
    <citation type="journal article" date="2015" name="Genome Biol. Evol.">
        <title>Comparative Genomics of a Bacterivorous Green Alga Reveals Evolutionary Causalities and Consequences of Phago-Mixotrophic Mode of Nutrition.</title>
        <authorList>
            <person name="Burns J.A."/>
            <person name="Paasch A."/>
            <person name="Narechania A."/>
            <person name="Kim E."/>
        </authorList>
    </citation>
    <scope>NUCLEOTIDE SEQUENCE [LARGE SCALE GENOMIC DNA]</scope>
    <source>
        <strain evidence="2 3">PLY_AMNH</strain>
    </source>
</reference>
<evidence type="ECO:0000256" key="1">
    <source>
        <dbReference type="SAM" id="MobiDB-lite"/>
    </source>
</evidence>
<sequence>DMRGGRGCLTWYRKWRSDGIRSSLDNGIFLALALAAEPCHHLLTLYIEGHAGRLQGEARTPVAAAQGMRGGSRERQGRPWRQRSDGVVSGVVSGVGLRGMRGGSKERQGRPWRRQRSDGAVSGVVSGVGFRGMQGGSRERQGRPWRQRSAGAVSGVVLRGVVRW</sequence>
<gene>
    <name evidence="2" type="ORF">CYMTET_22379</name>
</gene>
<protein>
    <submittedName>
        <fullName evidence="2">Uncharacterized protein</fullName>
    </submittedName>
</protein>
<feature type="non-terminal residue" evidence="2">
    <location>
        <position position="1"/>
    </location>
</feature>
<feature type="compositionally biased region" description="Low complexity" evidence="1">
    <location>
        <begin position="119"/>
        <end position="128"/>
    </location>
</feature>
<name>A0AAE0G045_9CHLO</name>
<evidence type="ECO:0000313" key="2">
    <source>
        <dbReference type="EMBL" id="KAK3269159.1"/>
    </source>
</evidence>
<dbReference type="Proteomes" id="UP001190700">
    <property type="component" value="Unassembled WGS sequence"/>
</dbReference>
<feature type="region of interest" description="Disordered" evidence="1">
    <location>
        <begin position="98"/>
        <end position="150"/>
    </location>
</feature>
<dbReference type="AlphaFoldDB" id="A0AAE0G045"/>
<accession>A0AAE0G045</accession>
<evidence type="ECO:0000313" key="3">
    <source>
        <dbReference type="Proteomes" id="UP001190700"/>
    </source>
</evidence>
<proteinExistence type="predicted"/>
<feature type="region of interest" description="Disordered" evidence="1">
    <location>
        <begin position="58"/>
        <end position="84"/>
    </location>
</feature>
<comment type="caution">
    <text evidence="2">The sequence shown here is derived from an EMBL/GenBank/DDBJ whole genome shotgun (WGS) entry which is preliminary data.</text>
</comment>
<keyword evidence="3" id="KW-1185">Reference proteome</keyword>
<dbReference type="EMBL" id="LGRX02011192">
    <property type="protein sequence ID" value="KAK3269159.1"/>
    <property type="molecule type" value="Genomic_DNA"/>
</dbReference>